<reference evidence="1 2" key="1">
    <citation type="submission" date="2019-05" db="EMBL/GenBank/DDBJ databases">
        <title>Another draft genome of Portunus trituberculatus and its Hox gene families provides insights of decapod evolution.</title>
        <authorList>
            <person name="Jeong J.-H."/>
            <person name="Song I."/>
            <person name="Kim S."/>
            <person name="Choi T."/>
            <person name="Kim D."/>
            <person name="Ryu S."/>
            <person name="Kim W."/>
        </authorList>
    </citation>
    <scope>NUCLEOTIDE SEQUENCE [LARGE SCALE GENOMIC DNA]</scope>
    <source>
        <tissue evidence="1">Muscle</tissue>
    </source>
</reference>
<protein>
    <submittedName>
        <fullName evidence="1">Uncharacterized protein</fullName>
    </submittedName>
</protein>
<name>A0A5B7I2P7_PORTR</name>
<evidence type="ECO:0000313" key="1">
    <source>
        <dbReference type="EMBL" id="MPC78002.1"/>
    </source>
</evidence>
<dbReference type="EMBL" id="VSRR010047312">
    <property type="protein sequence ID" value="MPC78002.1"/>
    <property type="molecule type" value="Genomic_DNA"/>
</dbReference>
<gene>
    <name evidence="1" type="ORF">E2C01_072473</name>
</gene>
<proteinExistence type="predicted"/>
<evidence type="ECO:0000313" key="2">
    <source>
        <dbReference type="Proteomes" id="UP000324222"/>
    </source>
</evidence>
<organism evidence="1 2">
    <name type="scientific">Portunus trituberculatus</name>
    <name type="common">Swimming crab</name>
    <name type="synonym">Neptunus trituberculatus</name>
    <dbReference type="NCBI Taxonomy" id="210409"/>
    <lineage>
        <taxon>Eukaryota</taxon>
        <taxon>Metazoa</taxon>
        <taxon>Ecdysozoa</taxon>
        <taxon>Arthropoda</taxon>
        <taxon>Crustacea</taxon>
        <taxon>Multicrustacea</taxon>
        <taxon>Malacostraca</taxon>
        <taxon>Eumalacostraca</taxon>
        <taxon>Eucarida</taxon>
        <taxon>Decapoda</taxon>
        <taxon>Pleocyemata</taxon>
        <taxon>Brachyura</taxon>
        <taxon>Eubrachyura</taxon>
        <taxon>Portunoidea</taxon>
        <taxon>Portunidae</taxon>
        <taxon>Portuninae</taxon>
        <taxon>Portunus</taxon>
    </lineage>
</organism>
<sequence>MSGTLTQPYSDDCLVPLTVRHLVIECPSLTDLTHRYLYRDSDIDSETAAVVLVLAHDGGAHVQTSIGVDAGGLGDILQEGVGARLVRVTHVPHQVLVGDVSAVQGDPMAVHLAHADPHVGMVGVLIG</sequence>
<comment type="caution">
    <text evidence="1">The sequence shown here is derived from an EMBL/GenBank/DDBJ whole genome shotgun (WGS) entry which is preliminary data.</text>
</comment>
<accession>A0A5B7I2P7</accession>
<dbReference type="AlphaFoldDB" id="A0A5B7I2P7"/>
<keyword evidence="2" id="KW-1185">Reference proteome</keyword>
<dbReference type="Proteomes" id="UP000324222">
    <property type="component" value="Unassembled WGS sequence"/>
</dbReference>